<protein>
    <submittedName>
        <fullName evidence="2">Uncharacterized protein</fullName>
    </submittedName>
</protein>
<dbReference type="EMBL" id="JAACJP010000017">
    <property type="protein sequence ID" value="KAF5379154.1"/>
    <property type="molecule type" value="Genomic_DNA"/>
</dbReference>
<feature type="region of interest" description="Disordered" evidence="1">
    <location>
        <begin position="273"/>
        <end position="298"/>
    </location>
</feature>
<feature type="compositionally biased region" description="Polar residues" evidence="1">
    <location>
        <begin position="1"/>
        <end position="11"/>
    </location>
</feature>
<dbReference type="AlphaFoldDB" id="A0A8H5H9J7"/>
<feature type="compositionally biased region" description="Basic and acidic residues" evidence="1">
    <location>
        <begin position="640"/>
        <end position="651"/>
    </location>
</feature>
<dbReference type="Proteomes" id="UP000565441">
    <property type="component" value="Unassembled WGS sequence"/>
</dbReference>
<feature type="region of interest" description="Disordered" evidence="1">
    <location>
        <begin position="168"/>
        <end position="203"/>
    </location>
</feature>
<proteinExistence type="predicted"/>
<feature type="compositionally biased region" description="Polar residues" evidence="1">
    <location>
        <begin position="236"/>
        <end position="250"/>
    </location>
</feature>
<feature type="compositionally biased region" description="Low complexity" evidence="1">
    <location>
        <begin position="674"/>
        <end position="690"/>
    </location>
</feature>
<dbReference type="OrthoDB" id="10691344at2759"/>
<sequence>MAIGQLKTQSATRRHHNNHGASAKSAALGNIASPVSRLRFRMAVDEQSACPPPQASSDDDLNEHCAQGVAGPSKPPTTFSANASGTSANAPRYVKAALRRTGGYGPNRNTQQGSSSNTNGKSAATTFQLPTTPFSAPTKAQSVPHAEECTYSMAEEVATCLKEEAGIDSTSRATGTTVPSPYAQVEQQDPNGATRPSTPEPERTVYYLGNDNVSSQPAIEALIQEVEASLAAANSSVGVTPAPNDTTRPSTPEPEPVFHDLAAFATTLEDRDIGPSHIASDSQHTASTSHGDSYTTPLDKVESMDHSAVMDEVPPAPAPSCPPAEYISTPWGSNNFREPSTPDLVSTSDARTLGFQSYTATGSNTTVLDGGMGTYDQSTHTAGNWQSNLPLPCHAPSSFASQMNAPADPMPCIPGNSSGLDGCLYSTTIEGSQIPMPNNIIPSIMAPGPSNYYGYHETYSGDYRADTMAFQHSAYPVIDQTSSGQAQHFNYTVSPASLAYPQTLVPESFSTVHSQSYGFQNHPMWHSSAPGGQPHSAPISHTHASQLHMFIPNDSHASQPHRTFTYDVEATSMVPTRQRSAAPIAEPSSLVLSTQDDWAKDILTLSRSETVSGAHLRLYDRPPAMAFVSKARRSTIVGKFNRDSSESDSRPQRPFPRRPRTMVFRAPHADISTRPEPIPRITTLPRPTSPVVQPTGRSRDIETDDHDPDGGPNKRRRVAHDQDSVAPHTRPTRPTASRLASKRSRQRSAARPCTNLFEKLVEQVARWW</sequence>
<feature type="region of interest" description="Disordered" evidence="1">
    <location>
        <begin position="638"/>
        <end position="750"/>
    </location>
</feature>
<keyword evidence="3" id="KW-1185">Reference proteome</keyword>
<feature type="compositionally biased region" description="Polar residues" evidence="1">
    <location>
        <begin position="76"/>
        <end position="89"/>
    </location>
</feature>
<feature type="region of interest" description="Disordered" evidence="1">
    <location>
        <begin position="1"/>
        <end position="30"/>
    </location>
</feature>
<accession>A0A8H5H9J7</accession>
<feature type="compositionally biased region" description="Polar residues" evidence="1">
    <location>
        <begin position="168"/>
        <end position="197"/>
    </location>
</feature>
<evidence type="ECO:0000313" key="3">
    <source>
        <dbReference type="Proteomes" id="UP000565441"/>
    </source>
</evidence>
<feature type="region of interest" description="Disordered" evidence="1">
    <location>
        <begin position="236"/>
        <end position="255"/>
    </location>
</feature>
<organism evidence="2 3">
    <name type="scientific">Tricholomella constricta</name>
    <dbReference type="NCBI Taxonomy" id="117010"/>
    <lineage>
        <taxon>Eukaryota</taxon>
        <taxon>Fungi</taxon>
        <taxon>Dikarya</taxon>
        <taxon>Basidiomycota</taxon>
        <taxon>Agaricomycotina</taxon>
        <taxon>Agaricomycetes</taxon>
        <taxon>Agaricomycetidae</taxon>
        <taxon>Agaricales</taxon>
        <taxon>Tricholomatineae</taxon>
        <taxon>Lyophyllaceae</taxon>
        <taxon>Tricholomella</taxon>
    </lineage>
</organism>
<feature type="region of interest" description="Disordered" evidence="1">
    <location>
        <begin position="44"/>
        <end position="139"/>
    </location>
</feature>
<gene>
    <name evidence="2" type="ORF">D9615_006066</name>
</gene>
<evidence type="ECO:0000256" key="1">
    <source>
        <dbReference type="SAM" id="MobiDB-lite"/>
    </source>
</evidence>
<name>A0A8H5H9J7_9AGAR</name>
<reference evidence="2 3" key="1">
    <citation type="journal article" date="2020" name="ISME J.">
        <title>Uncovering the hidden diversity of litter-decomposition mechanisms in mushroom-forming fungi.</title>
        <authorList>
            <person name="Floudas D."/>
            <person name="Bentzer J."/>
            <person name="Ahren D."/>
            <person name="Johansson T."/>
            <person name="Persson P."/>
            <person name="Tunlid A."/>
        </authorList>
    </citation>
    <scope>NUCLEOTIDE SEQUENCE [LARGE SCALE GENOMIC DNA]</scope>
    <source>
        <strain evidence="2 3">CBS 661.87</strain>
    </source>
</reference>
<feature type="compositionally biased region" description="Polar residues" evidence="1">
    <location>
        <begin position="279"/>
        <end position="296"/>
    </location>
</feature>
<comment type="caution">
    <text evidence="2">The sequence shown here is derived from an EMBL/GenBank/DDBJ whole genome shotgun (WGS) entry which is preliminary data.</text>
</comment>
<evidence type="ECO:0000313" key="2">
    <source>
        <dbReference type="EMBL" id="KAF5379154.1"/>
    </source>
</evidence>
<feature type="compositionally biased region" description="Polar residues" evidence="1">
    <location>
        <begin position="107"/>
        <end position="139"/>
    </location>
</feature>